<proteinExistence type="inferred from homology"/>
<keyword evidence="4" id="KW-0106">Calcium</keyword>
<feature type="signal peptide" evidence="6">
    <location>
        <begin position="1"/>
        <end position="15"/>
    </location>
</feature>
<name>A0ABM7RG91_9BACT</name>
<evidence type="ECO:0000256" key="6">
    <source>
        <dbReference type="SAM" id="SignalP"/>
    </source>
</evidence>
<evidence type="ECO:0000256" key="1">
    <source>
        <dbReference type="ARBA" id="ARBA00008779"/>
    </source>
</evidence>
<dbReference type="InterPro" id="IPR024607">
    <property type="entry name" value="Sulfatase_CS"/>
</dbReference>
<feature type="chain" id="PRO_5045546770" evidence="6">
    <location>
        <begin position="16"/>
        <end position="454"/>
    </location>
</feature>
<evidence type="ECO:0000313" key="9">
    <source>
        <dbReference type="Proteomes" id="UP001374893"/>
    </source>
</evidence>
<accession>A0ABM7RG91</accession>
<feature type="region of interest" description="Disordered" evidence="5">
    <location>
        <begin position="266"/>
        <end position="286"/>
    </location>
</feature>
<dbReference type="SUPFAM" id="SSF53649">
    <property type="entry name" value="Alkaline phosphatase-like"/>
    <property type="match status" value="1"/>
</dbReference>
<evidence type="ECO:0000313" key="8">
    <source>
        <dbReference type="EMBL" id="BCX48255.1"/>
    </source>
</evidence>
<comment type="similarity">
    <text evidence="1">Belongs to the sulfatase family.</text>
</comment>
<keyword evidence="3" id="KW-0378">Hydrolase</keyword>
<evidence type="ECO:0000256" key="3">
    <source>
        <dbReference type="ARBA" id="ARBA00022801"/>
    </source>
</evidence>
<organism evidence="8 9">
    <name type="scientific">Haloferula helveola</name>
    <dbReference type="NCBI Taxonomy" id="490095"/>
    <lineage>
        <taxon>Bacteria</taxon>
        <taxon>Pseudomonadati</taxon>
        <taxon>Verrucomicrobiota</taxon>
        <taxon>Verrucomicrobiia</taxon>
        <taxon>Verrucomicrobiales</taxon>
        <taxon>Verrucomicrobiaceae</taxon>
        <taxon>Haloferula</taxon>
    </lineage>
</organism>
<dbReference type="EMBL" id="AP024702">
    <property type="protein sequence ID" value="BCX48255.1"/>
    <property type="molecule type" value="Genomic_DNA"/>
</dbReference>
<dbReference type="PANTHER" id="PTHR42693:SF53">
    <property type="entry name" value="ENDO-4-O-SULFATASE"/>
    <property type="match status" value="1"/>
</dbReference>
<reference evidence="8 9" key="1">
    <citation type="submission" date="2021-06" db="EMBL/GenBank/DDBJ databases">
        <title>Complete genome of Haloferula helveola possessing various polysaccharide degrading enzymes.</title>
        <authorList>
            <person name="Takami H."/>
            <person name="Huang C."/>
            <person name="Hamasaki K."/>
        </authorList>
    </citation>
    <scope>NUCLEOTIDE SEQUENCE [LARGE SCALE GENOMIC DNA]</scope>
    <source>
        <strain evidence="8 9">CN-1</strain>
    </source>
</reference>
<protein>
    <submittedName>
        <fullName evidence="8">N-acetylgalactosamine-6-sulfatase</fullName>
    </submittedName>
</protein>
<gene>
    <name evidence="8" type="ORF">HAHE_21630</name>
</gene>
<evidence type="ECO:0000256" key="5">
    <source>
        <dbReference type="SAM" id="MobiDB-lite"/>
    </source>
</evidence>
<keyword evidence="2" id="KW-0479">Metal-binding</keyword>
<dbReference type="InterPro" id="IPR000917">
    <property type="entry name" value="Sulfatase_N"/>
</dbReference>
<dbReference type="PROSITE" id="PS00149">
    <property type="entry name" value="SULFATASE_2"/>
    <property type="match status" value="1"/>
</dbReference>
<dbReference type="InterPro" id="IPR050738">
    <property type="entry name" value="Sulfatase"/>
</dbReference>
<sequence length="454" mass="49579">MIALATALGALSACAAPPNFVFIVADDLGYADVGVHGCKDIPTPHIDSIASSGVRFSNGYSNHPFCSPMRAGFLTGRYQHRFGYETNVPYDMENPNLGLPNDVVTIPERLKKAGYTTAVVGKWHLGAHPSKHPNKRGFDYFFGFLGGGHDYFTSDLSQSQHEGYKAPLMRNGAPLGVEGYLTTQLSEEAAKWIGENKDKPFYLYLAYNAPHTPMQAPEEKLKQFASIKNKKRRTYAGMVSAMDDGIGMVLKALDDAGVRDNTVVAFLSDNGGPEPHNASDNGPLRGTKGTVFEGGIRVPYLVSWPAKLPKGLVFEQPVIALDLPVTALNLAGAPTDGPLDGVDLMPWLTEGGDPAGPPHKALFWRMGNNGRKDFAIRQGNLKFLRQDDLTAVFDLSTDIGEQSPIEKKSAGLMAAWEKWNAPNKRPAFHGFGTYHQKRKAFYQQLEDEPADSPR</sequence>
<keyword evidence="6" id="KW-0732">Signal</keyword>
<dbReference type="InterPro" id="IPR017850">
    <property type="entry name" value="Alkaline_phosphatase_core_sf"/>
</dbReference>
<feature type="domain" description="Sulfatase N-terminal" evidence="7">
    <location>
        <begin position="18"/>
        <end position="333"/>
    </location>
</feature>
<dbReference type="PANTHER" id="PTHR42693">
    <property type="entry name" value="ARYLSULFATASE FAMILY MEMBER"/>
    <property type="match status" value="1"/>
</dbReference>
<dbReference type="Pfam" id="PF00884">
    <property type="entry name" value="Sulfatase"/>
    <property type="match status" value="1"/>
</dbReference>
<dbReference type="Gene3D" id="3.40.720.10">
    <property type="entry name" value="Alkaline Phosphatase, subunit A"/>
    <property type="match status" value="1"/>
</dbReference>
<evidence type="ECO:0000256" key="2">
    <source>
        <dbReference type="ARBA" id="ARBA00022723"/>
    </source>
</evidence>
<evidence type="ECO:0000256" key="4">
    <source>
        <dbReference type="ARBA" id="ARBA00022837"/>
    </source>
</evidence>
<evidence type="ECO:0000259" key="7">
    <source>
        <dbReference type="Pfam" id="PF00884"/>
    </source>
</evidence>
<dbReference type="Proteomes" id="UP001374893">
    <property type="component" value="Chromosome"/>
</dbReference>
<keyword evidence="9" id="KW-1185">Reference proteome</keyword>